<accession>A0A7L5E0Q4</accession>
<dbReference type="AlphaFoldDB" id="A0A7L5E0Q4"/>
<dbReference type="KEGG" id="mrob:HH214_00200"/>
<organism evidence="1 2">
    <name type="scientific">Mucilaginibacter robiniae</name>
    <dbReference type="NCBI Taxonomy" id="2728022"/>
    <lineage>
        <taxon>Bacteria</taxon>
        <taxon>Pseudomonadati</taxon>
        <taxon>Bacteroidota</taxon>
        <taxon>Sphingobacteriia</taxon>
        <taxon>Sphingobacteriales</taxon>
        <taxon>Sphingobacteriaceae</taxon>
        <taxon>Mucilaginibacter</taxon>
    </lineage>
</organism>
<sequence>MKNVVLPHNDALIDSHFYKTKSKWGRLRRKINSKIVENTLNNSWRFKLYKSYWHYITHKNDTAVKSGEIQKQQYLAQAPNYGAGIGHQLANWNTGLYFADYFNLNYAYYPFSTKKWDSFFGFGEGEIHALSLYRNKAIRKVKLPWFNPDKPDEVKLIQDIISSYKEPNTLFELELDQGYTRQCDTTKLISDKFFKAKSRNNDQLIYNPDHFNIAVHIRRGDIVIEENTANANLEMRWLNNDYYVSILNQVLDTLKTDKKIDVYVFSQGEESDFPEFRQYENLHFCLDMGPVESVLHMIHADLLISSKSSFSYKPTLISRGTKVVPGNFWHSYPDDASYILADDNGDFDSNKLLNGLKLNLKT</sequence>
<evidence type="ECO:0000313" key="1">
    <source>
        <dbReference type="EMBL" id="QJD94403.1"/>
    </source>
</evidence>
<keyword evidence="2" id="KW-1185">Reference proteome</keyword>
<evidence type="ECO:0000313" key="2">
    <source>
        <dbReference type="Proteomes" id="UP000503278"/>
    </source>
</evidence>
<evidence type="ECO:0008006" key="3">
    <source>
        <dbReference type="Google" id="ProtNLM"/>
    </source>
</evidence>
<dbReference type="EMBL" id="CP051682">
    <property type="protein sequence ID" value="QJD94403.1"/>
    <property type="molecule type" value="Genomic_DNA"/>
</dbReference>
<protein>
    <recommendedName>
        <fullName evidence="3">Glycosyl transferase family 11</fullName>
    </recommendedName>
</protein>
<reference evidence="1 2" key="1">
    <citation type="submission" date="2020-04" db="EMBL/GenBank/DDBJ databases">
        <title>Genome sequencing of novel species.</title>
        <authorList>
            <person name="Heo J."/>
            <person name="Kim S.-J."/>
            <person name="Kim J.-S."/>
            <person name="Hong S.-B."/>
            <person name="Kwon S.-W."/>
        </authorList>
    </citation>
    <scope>NUCLEOTIDE SEQUENCE [LARGE SCALE GENOMIC DNA]</scope>
    <source>
        <strain evidence="1 2">F39-2</strain>
    </source>
</reference>
<dbReference type="RefSeq" id="WP_169605422.1">
    <property type="nucleotide sequence ID" value="NZ_CP051682.1"/>
</dbReference>
<dbReference type="Proteomes" id="UP000503278">
    <property type="component" value="Chromosome"/>
</dbReference>
<proteinExistence type="predicted"/>
<name>A0A7L5E0Q4_9SPHI</name>
<gene>
    <name evidence="1" type="ORF">HH214_00200</name>
</gene>